<dbReference type="GO" id="GO:0016787">
    <property type="term" value="F:hydrolase activity"/>
    <property type="evidence" value="ECO:0007669"/>
    <property type="project" value="UniProtKB-KW"/>
</dbReference>
<proteinExistence type="inferred from homology"/>
<dbReference type="InterPro" id="IPR018228">
    <property type="entry name" value="DNase_TatD-rel_CS"/>
</dbReference>
<dbReference type="CDD" id="cd01310">
    <property type="entry name" value="TatD_DNAse"/>
    <property type="match status" value="1"/>
</dbReference>
<dbReference type="PIRSF" id="PIRSF005902">
    <property type="entry name" value="DNase_TatD"/>
    <property type="match status" value="1"/>
</dbReference>
<dbReference type="PANTHER" id="PTHR46124:SF4">
    <property type="entry name" value="HYDROLASE TATD"/>
    <property type="match status" value="1"/>
</dbReference>
<dbReference type="InterPro" id="IPR032466">
    <property type="entry name" value="Metal_Hydrolase"/>
</dbReference>
<dbReference type="Proteomes" id="UP001267426">
    <property type="component" value="Unassembled WGS sequence"/>
</dbReference>
<keyword evidence="5" id="KW-1185">Reference proteome</keyword>
<evidence type="ECO:0000256" key="1">
    <source>
        <dbReference type="ARBA" id="ARBA00009275"/>
    </source>
</evidence>
<organism evidence="4 5">
    <name type="scientific">Rubrivirga litoralis</name>
    <dbReference type="NCBI Taxonomy" id="3075598"/>
    <lineage>
        <taxon>Bacteria</taxon>
        <taxon>Pseudomonadati</taxon>
        <taxon>Rhodothermota</taxon>
        <taxon>Rhodothermia</taxon>
        <taxon>Rhodothermales</taxon>
        <taxon>Rubricoccaceae</taxon>
        <taxon>Rubrivirga</taxon>
    </lineage>
</organism>
<dbReference type="InterPro" id="IPR015991">
    <property type="entry name" value="TatD/YcfH-like"/>
</dbReference>
<evidence type="ECO:0000256" key="2">
    <source>
        <dbReference type="ARBA" id="ARBA00022723"/>
    </source>
</evidence>
<evidence type="ECO:0000313" key="5">
    <source>
        <dbReference type="Proteomes" id="UP001267426"/>
    </source>
</evidence>
<protein>
    <submittedName>
        <fullName evidence="4">TatD family hydrolase</fullName>
    </submittedName>
</protein>
<dbReference type="Gene3D" id="3.20.20.140">
    <property type="entry name" value="Metal-dependent hydrolases"/>
    <property type="match status" value="1"/>
</dbReference>
<dbReference type="PANTHER" id="PTHR46124">
    <property type="entry name" value="D-AMINOACYL-TRNA DEACYLASE"/>
    <property type="match status" value="1"/>
</dbReference>
<accession>A0ABU3BUU9</accession>
<evidence type="ECO:0000313" key="4">
    <source>
        <dbReference type="EMBL" id="MDT0633069.1"/>
    </source>
</evidence>
<dbReference type="RefSeq" id="WP_311665594.1">
    <property type="nucleotide sequence ID" value="NZ_JAVRHT010000049.1"/>
</dbReference>
<gene>
    <name evidence="4" type="ORF">RM540_15040</name>
</gene>
<comment type="caution">
    <text evidence="4">The sequence shown here is derived from an EMBL/GenBank/DDBJ whole genome shotgun (WGS) entry which is preliminary data.</text>
</comment>
<keyword evidence="2" id="KW-0479">Metal-binding</keyword>
<dbReference type="Pfam" id="PF01026">
    <property type="entry name" value="TatD_DNase"/>
    <property type="match status" value="1"/>
</dbReference>
<dbReference type="EMBL" id="JAVRHT010000049">
    <property type="protein sequence ID" value="MDT0633069.1"/>
    <property type="molecule type" value="Genomic_DNA"/>
</dbReference>
<evidence type="ECO:0000256" key="3">
    <source>
        <dbReference type="ARBA" id="ARBA00022801"/>
    </source>
</evidence>
<sequence>MLVDTHAHLYLDAFDADRDAVVARAHAAGVGVVIQPAVDVASIEDALALCDAYDGVWAMAAVHPTYVADAAPDALARVGAALADRRVLAVGESGLDYYWSRDHEQAQRASLRAHARLAVRHGLPLVLHNRDRKGSDDASRDLVQIVREVQAEGEGTLGGVFHCFGGPAWLAAEVLDLGFHVGLGGTLTFKNAGVAEAVAEVPLDRIVLETDAPYLAPTPHRGGRNEPAYTALVAQRLADVRGLPVEEVAERTTATARALFSIPDAAPPA</sequence>
<keyword evidence="3 4" id="KW-0378">Hydrolase</keyword>
<reference evidence="4 5" key="1">
    <citation type="submission" date="2023-09" db="EMBL/GenBank/DDBJ databases">
        <authorList>
            <person name="Rey-Velasco X."/>
        </authorList>
    </citation>
    <scope>NUCLEOTIDE SEQUENCE [LARGE SCALE GENOMIC DNA]</scope>
    <source>
        <strain evidence="4 5">F394</strain>
    </source>
</reference>
<dbReference type="PROSITE" id="PS01091">
    <property type="entry name" value="TATD_3"/>
    <property type="match status" value="1"/>
</dbReference>
<dbReference type="NCBIfam" id="TIGR00010">
    <property type="entry name" value="YchF/TatD family DNA exonuclease"/>
    <property type="match status" value="1"/>
</dbReference>
<name>A0ABU3BUU9_9BACT</name>
<comment type="similarity">
    <text evidence="1">Belongs to the metallo-dependent hydrolases superfamily. TatD-type hydrolase family.</text>
</comment>
<dbReference type="SUPFAM" id="SSF51556">
    <property type="entry name" value="Metallo-dependent hydrolases"/>
    <property type="match status" value="1"/>
</dbReference>
<dbReference type="InterPro" id="IPR001130">
    <property type="entry name" value="TatD-like"/>
</dbReference>